<organism evidence="3 4">
    <name type="scientific">Chiayiivirga flava</name>
    <dbReference type="NCBI Taxonomy" id="659595"/>
    <lineage>
        <taxon>Bacteria</taxon>
        <taxon>Pseudomonadati</taxon>
        <taxon>Pseudomonadota</taxon>
        <taxon>Gammaproteobacteria</taxon>
        <taxon>Lysobacterales</taxon>
        <taxon>Lysobacteraceae</taxon>
        <taxon>Chiayiivirga</taxon>
    </lineage>
</organism>
<evidence type="ECO:0000259" key="2">
    <source>
        <dbReference type="Pfam" id="PF07238"/>
    </source>
</evidence>
<dbReference type="PIRSF" id="PIRSF028141">
    <property type="entry name" value="C-di-GMP_BP_PA4608"/>
    <property type="match status" value="1"/>
</dbReference>
<feature type="domain" description="PilZ" evidence="2">
    <location>
        <begin position="16"/>
        <end position="110"/>
    </location>
</feature>
<dbReference type="RefSeq" id="WP_183959585.1">
    <property type="nucleotide sequence ID" value="NZ_JACHHP010000001.1"/>
</dbReference>
<dbReference type="GO" id="GO:0035438">
    <property type="term" value="F:cyclic-di-GMP binding"/>
    <property type="evidence" value="ECO:0007669"/>
    <property type="project" value="InterPro"/>
</dbReference>
<evidence type="ECO:0000313" key="4">
    <source>
        <dbReference type="Proteomes" id="UP000521199"/>
    </source>
</evidence>
<keyword evidence="1" id="KW-0973">c-di-GMP</keyword>
<keyword evidence="1" id="KW-0547">Nucleotide-binding</keyword>
<comment type="subunit">
    <text evidence="1">Monomer in both c-di-GMP-bound and free forms.</text>
</comment>
<dbReference type="Pfam" id="PF07238">
    <property type="entry name" value="PilZ"/>
    <property type="match status" value="1"/>
</dbReference>
<comment type="caution">
    <text evidence="3">The sequence shown here is derived from an EMBL/GenBank/DDBJ whole genome shotgun (WGS) entry which is preliminary data.</text>
</comment>
<dbReference type="AlphaFoldDB" id="A0A7W8D361"/>
<evidence type="ECO:0000256" key="1">
    <source>
        <dbReference type="PIRNR" id="PIRNR028141"/>
    </source>
</evidence>
<protein>
    <recommendedName>
        <fullName evidence="1">Cyclic diguanosine monophosphate-binding protein</fullName>
        <shortName evidence="1">c-di-GMP-binding protein</shortName>
    </recommendedName>
    <alternativeName>
        <fullName evidence="1">Pilz domain-containing protein</fullName>
    </alternativeName>
</protein>
<reference evidence="3 4" key="1">
    <citation type="submission" date="2020-08" db="EMBL/GenBank/DDBJ databases">
        <title>Genomic Encyclopedia of Type Strains, Phase IV (KMG-IV): sequencing the most valuable type-strain genomes for metagenomic binning, comparative biology and taxonomic classification.</title>
        <authorList>
            <person name="Goeker M."/>
        </authorList>
    </citation>
    <scope>NUCLEOTIDE SEQUENCE [LARGE SCALE GENOMIC DNA]</scope>
    <source>
        <strain evidence="3 4">DSM 24163</strain>
    </source>
</reference>
<keyword evidence="4" id="KW-1185">Reference proteome</keyword>
<name>A0A7W8D361_9GAMM</name>
<gene>
    <name evidence="3" type="ORF">HNQ52_000587</name>
</gene>
<dbReference type="Gene3D" id="2.40.10.220">
    <property type="entry name" value="predicted glycosyltransferase like domains"/>
    <property type="match status" value="1"/>
</dbReference>
<comment type="function">
    <text evidence="1">Binds the second messenger bis-(3'-5') cyclic dimeric guanosine monophosphate (c-di-GMP). Can bind two c-di-GMP molecules per monomer. May play a role in bacterial second-messenger regulated processes. Binding to c-di-GMP induces a conformational change of the C- and N-termini resulting in the exposure of a highly negative surface on one side of the protein to a possible effector protein.</text>
</comment>
<evidence type="ECO:0000313" key="3">
    <source>
        <dbReference type="EMBL" id="MBB5207071.1"/>
    </source>
</evidence>
<dbReference type="EMBL" id="JACHHP010000001">
    <property type="protein sequence ID" value="MBB5207071.1"/>
    <property type="molecule type" value="Genomic_DNA"/>
</dbReference>
<accession>A0A7W8D361</accession>
<dbReference type="SUPFAM" id="SSF141371">
    <property type="entry name" value="PilZ domain-like"/>
    <property type="match status" value="1"/>
</dbReference>
<dbReference type="Proteomes" id="UP000521199">
    <property type="component" value="Unassembled WGS sequence"/>
</dbReference>
<sequence>MNGKFDPPSDASAVGRRFHRFPVDGSVKLYSGTTMWTTRLIDMSLRGVLVERPADWTGTPGSRYRLDLRLDGGVMIGMGVELARIIDGNLGFNCVKIDLNSFAQLKRLIELNLGNTESLGRELSSFGE</sequence>
<proteinExistence type="predicted"/>
<dbReference type="InterPro" id="IPR009875">
    <property type="entry name" value="PilZ_domain"/>
</dbReference>
<dbReference type="InterPro" id="IPR027021">
    <property type="entry name" value="C-di-GMP_BP_PA4608"/>
</dbReference>